<evidence type="ECO:0000256" key="3">
    <source>
        <dbReference type="ARBA" id="ARBA00004524"/>
    </source>
</evidence>
<dbReference type="FunFam" id="3.50.50.60:FF:000159">
    <property type="entry name" value="Dimethylaniline monooxygenase [N-oxide-forming]"/>
    <property type="match status" value="1"/>
</dbReference>
<dbReference type="GO" id="GO:0034899">
    <property type="term" value="F:trimethylamine monooxygenase activity"/>
    <property type="evidence" value="ECO:0007669"/>
    <property type="project" value="UniProtKB-EC"/>
</dbReference>
<comment type="catalytic activity">
    <reaction evidence="25">
        <text>NADPH + O2 + H(+) = H2O2 + NADP(+)</text>
        <dbReference type="Rhea" id="RHEA:11260"/>
        <dbReference type="ChEBI" id="CHEBI:15378"/>
        <dbReference type="ChEBI" id="CHEBI:15379"/>
        <dbReference type="ChEBI" id="CHEBI:16240"/>
        <dbReference type="ChEBI" id="CHEBI:57783"/>
        <dbReference type="ChEBI" id="CHEBI:58349"/>
        <dbReference type="EC" id="1.6.3.1"/>
    </reaction>
    <physiologicalReaction direction="left-to-right" evidence="25">
        <dbReference type="Rhea" id="RHEA:11261"/>
    </physiologicalReaction>
</comment>
<evidence type="ECO:0000256" key="15">
    <source>
        <dbReference type="ARBA" id="ARBA00023002"/>
    </source>
</evidence>
<comment type="catalytic activity">
    <reaction evidence="27">
        <text>hypotaurine + NADPH + O2 + H(+) = taurine + NADP(+) + H2O</text>
        <dbReference type="Rhea" id="RHEA:69819"/>
        <dbReference type="ChEBI" id="CHEBI:15377"/>
        <dbReference type="ChEBI" id="CHEBI:15378"/>
        <dbReference type="ChEBI" id="CHEBI:15379"/>
        <dbReference type="ChEBI" id="CHEBI:57783"/>
        <dbReference type="ChEBI" id="CHEBI:57853"/>
        <dbReference type="ChEBI" id="CHEBI:58349"/>
        <dbReference type="ChEBI" id="CHEBI:507393"/>
        <dbReference type="EC" id="1.14.13.8"/>
    </reaction>
    <physiologicalReaction direction="left-to-right" evidence="27">
        <dbReference type="Rhea" id="RHEA:69820"/>
    </physiologicalReaction>
</comment>
<feature type="region of interest" description="Disordered" evidence="36">
    <location>
        <begin position="1"/>
        <end position="24"/>
    </location>
</feature>
<keyword evidence="18" id="KW-0472">Membrane</keyword>
<evidence type="ECO:0000313" key="39">
    <source>
        <dbReference type="WBParaSite" id="TCONS_00010453.p1"/>
    </source>
</evidence>
<keyword evidence="14" id="KW-1133">Transmembrane helix</keyword>
<dbReference type="Gene3D" id="3.50.50.60">
    <property type="entry name" value="FAD/NAD(P)-binding domain"/>
    <property type="match status" value="1"/>
</dbReference>
<keyword evidence="13" id="KW-0521">NADP</keyword>
<sequence length="1065" mass="121421">MTRHGKNSTASSVYTYAERQRDKKESKYGLIKTRLGADSVNSFDCCALTLQPCKNPVISPDGYIFDKEAIALYFEQQIKENKRKMKEWEKQVKEIEQSKVENEANKQLEKKIELFEKCRSNGTGNFQEEAPSSSKLLSKRKHISADSDDEAEAEFKKKKIKIEKVPTTEEKDKKNPSFWIPELTPSVDKSHVEKPSMKVMCPVTNKPLKFKHLLDVIFTEIPEDNKSKEQHIAGKKIRYMCPITHDLLTNTTKCVYLKTSKHIITQECYEKVIKKDMIDPINNKKLKESDVIVLKLGGTGFAATNNLEAQIMTPAMQADIYKSENKEVLIVGAGGSGLPSIRFALLNGITPVCFEASNDIGGLWRFKPQECDESSVMKSTVINSSKETTAYSDFPPPPDAPNFMHNTKLLEYLRDYANEYGLLQYVHFQHRVLGIKRSPTYDKDGKWIVTYTDDMNNKKERIFDGVLMCNGHHTHPYIPEPWEGQENFLGKIIHSHSYKDHKGYEDKVVVVVGIGNSGGDIAVELSRIAKQVYLVTRRGTWIFNRLYTYGIPVEFAFSRRIDFLLRPIFPIWAVNLLLEKRMNERFDHSIYGLKPKHNVLSAHPTVNDELSNRLANGTVIIKKNIKSFTKNDVIFDDQSIVKNVDTVILSTGYKFNFDLIEDGELIPVANNNTTLYKYMYPPSLADKNTLAIIGLVQPYGSILPISELQARVFFEVFTGKSKLPNENEMMDDIMVKKKKMSERYVKSNRHTIQVDGNDFMDELADIIGCKPKPFKYIFSDFSLFKALLFGPNVAYAYRLEGNHQCKDARKALVELNYRSIYPTLHGKEIQEHFWSKSYLLKVFGNIEPLLIVIGKPKAPPPNLNEAVGNINARGESIEKKIAKLDGELVKLKDQMKKMREGPAKNSVKQKALRILKQKKMYEAQKDQLDTQVFNMEQTNFALEGMKDAQNTVAAMKHGVTAMKKEFKKIDINKIDNLHDEMEDMLDMHNEIQDAMSRQYDTPDIDENELEAELEALGDELAFDEDTSYLDEALNTPKVPSTVPSAERKTEDGIAVDEFGLPKISA</sequence>
<dbReference type="InterPro" id="IPR005024">
    <property type="entry name" value="Snf7_fam"/>
</dbReference>
<dbReference type="InterPro" id="IPR031790">
    <property type="entry name" value="Znf-NOSIP"/>
</dbReference>
<evidence type="ECO:0000256" key="22">
    <source>
        <dbReference type="ARBA" id="ARBA00047426"/>
    </source>
</evidence>
<evidence type="ECO:0000256" key="29">
    <source>
        <dbReference type="ARBA" id="ARBA00048459"/>
    </source>
</evidence>
<evidence type="ECO:0000256" key="32">
    <source>
        <dbReference type="ARBA" id="ARBA00049443"/>
    </source>
</evidence>
<evidence type="ECO:0000256" key="9">
    <source>
        <dbReference type="ARBA" id="ARBA00022692"/>
    </source>
</evidence>
<evidence type="ECO:0000256" key="24">
    <source>
        <dbReference type="ARBA" id="ARBA00047855"/>
    </source>
</evidence>
<dbReference type="InterPro" id="IPR050346">
    <property type="entry name" value="FMO-like"/>
</dbReference>
<dbReference type="Pfam" id="PF00743">
    <property type="entry name" value="FMO-like"/>
    <property type="match status" value="1"/>
</dbReference>
<dbReference type="PRINTS" id="PR00370">
    <property type="entry name" value="FMOXYGENASE"/>
</dbReference>
<evidence type="ECO:0000256" key="10">
    <source>
        <dbReference type="ARBA" id="ARBA00022824"/>
    </source>
</evidence>
<feature type="domain" description="Nitric oxide synthase-interacting protein zinc-finger" evidence="37">
    <location>
        <begin position="4"/>
        <end position="75"/>
    </location>
</feature>
<evidence type="ECO:0000256" key="23">
    <source>
        <dbReference type="ARBA" id="ARBA00047574"/>
    </source>
</evidence>
<feature type="region of interest" description="Disordered" evidence="36">
    <location>
        <begin position="123"/>
        <end position="150"/>
    </location>
</feature>
<dbReference type="EC" id="1.-.-.-" evidence="34"/>
<comment type="function">
    <text evidence="20">Broad spectrum monooxygenase that catalyzes the oxygenation of a wide variety of nitrogen- and sulfur-containing compounds including xenobiotics. Catalyzes the S-oxygenation of hypotaurine to produce taurine, an organic osmolyte involved in cell volume regulation as well as a variety of cytoprotective and developmental processes. In vitro, catalyzes the N-oxygenation of trimethylamine (TMA) to produce trimethylamine N-oxide (TMAO) and could therefore participate to the detoxification of this compound that is generated by the action of gut microbiota from dietary precursors such as choline, choline containing compounds, betaine or L-carnitine.</text>
</comment>
<evidence type="ECO:0000256" key="5">
    <source>
        <dbReference type="ARBA" id="ARBA00009183"/>
    </source>
</evidence>
<accession>A0AAF5DD01</accession>
<evidence type="ECO:0000256" key="11">
    <source>
        <dbReference type="ARBA" id="ARBA00022827"/>
    </source>
</evidence>
<evidence type="ECO:0000256" key="2">
    <source>
        <dbReference type="ARBA" id="ARBA00004389"/>
    </source>
</evidence>
<dbReference type="PRINTS" id="PR01125">
    <property type="entry name" value="FMOXYGENASE5"/>
</dbReference>
<dbReference type="PANTHER" id="PTHR23023">
    <property type="entry name" value="DIMETHYLANILINE MONOOXYGENASE"/>
    <property type="match status" value="1"/>
</dbReference>
<comment type="catalytic activity">
    <reaction evidence="28">
        <text>trimethylamine + NADPH + O2 = trimethylamine N-oxide + NADP(+) + H2O</text>
        <dbReference type="Rhea" id="RHEA:31979"/>
        <dbReference type="ChEBI" id="CHEBI:15377"/>
        <dbReference type="ChEBI" id="CHEBI:15379"/>
        <dbReference type="ChEBI" id="CHEBI:15724"/>
        <dbReference type="ChEBI" id="CHEBI:57783"/>
        <dbReference type="ChEBI" id="CHEBI:58349"/>
        <dbReference type="ChEBI" id="CHEBI:58389"/>
        <dbReference type="EC" id="1.14.13.148"/>
    </reaction>
    <physiologicalReaction direction="left-to-right" evidence="28">
        <dbReference type="Rhea" id="RHEA:31980"/>
    </physiologicalReaction>
</comment>
<evidence type="ECO:0000256" key="33">
    <source>
        <dbReference type="ARBA" id="ARBA00049475"/>
    </source>
</evidence>
<dbReference type="Gene3D" id="1.10.287.1060">
    <property type="entry name" value="ESAT-6-like"/>
    <property type="match status" value="1"/>
</dbReference>
<dbReference type="GO" id="GO:0007034">
    <property type="term" value="P:vacuolar transport"/>
    <property type="evidence" value="ECO:0007669"/>
    <property type="project" value="InterPro"/>
</dbReference>
<comment type="cofactor">
    <cofactor evidence="1 34">
        <name>FAD</name>
        <dbReference type="ChEBI" id="CHEBI:57692"/>
    </cofactor>
</comment>
<evidence type="ECO:0000256" key="31">
    <source>
        <dbReference type="ARBA" id="ARBA00048990"/>
    </source>
</evidence>
<keyword evidence="8 34" id="KW-0285">Flavoprotein</keyword>
<keyword evidence="15 34" id="KW-0560">Oxidoreductase</keyword>
<evidence type="ECO:0000256" key="12">
    <source>
        <dbReference type="ARBA" id="ARBA00022848"/>
    </source>
</evidence>
<dbReference type="InterPro" id="IPR036188">
    <property type="entry name" value="FAD/NAD-bd_sf"/>
</dbReference>
<keyword evidence="6" id="KW-0488">Methylation</keyword>
<comment type="similarity">
    <text evidence="4">Belongs to the SNF7 family.</text>
</comment>
<evidence type="ECO:0000256" key="36">
    <source>
        <dbReference type="SAM" id="MobiDB-lite"/>
    </source>
</evidence>
<comment type="catalytic activity">
    <reaction evidence="22">
        <text>hexan-3-one + NADPH + O2 + H(+) = propyl propanoate + NADP(+) + H2O</text>
        <dbReference type="Rhea" id="RHEA:54848"/>
        <dbReference type="ChEBI" id="CHEBI:15377"/>
        <dbReference type="ChEBI" id="CHEBI:15378"/>
        <dbReference type="ChEBI" id="CHEBI:15379"/>
        <dbReference type="ChEBI" id="CHEBI:57783"/>
        <dbReference type="ChEBI" id="CHEBI:58349"/>
        <dbReference type="ChEBI" id="CHEBI:89828"/>
        <dbReference type="ChEBI" id="CHEBI:89891"/>
    </reaction>
    <physiologicalReaction direction="left-to-right" evidence="22">
        <dbReference type="Rhea" id="RHEA:54849"/>
    </physiologicalReaction>
</comment>
<dbReference type="CDD" id="cd16661">
    <property type="entry name" value="RING-Ubox1_NOSIP"/>
    <property type="match status" value="1"/>
</dbReference>
<dbReference type="InterPro" id="IPR020946">
    <property type="entry name" value="Flavin_mOase-like"/>
</dbReference>
<dbReference type="Gene3D" id="6.10.250.1710">
    <property type="match status" value="1"/>
</dbReference>
<comment type="catalytic activity">
    <reaction evidence="21">
        <text>hypotaurine + NADH + O2 + H(+) = taurine + NAD(+) + H2O</text>
        <dbReference type="Rhea" id="RHEA:74111"/>
        <dbReference type="ChEBI" id="CHEBI:15377"/>
        <dbReference type="ChEBI" id="CHEBI:15378"/>
        <dbReference type="ChEBI" id="CHEBI:15379"/>
        <dbReference type="ChEBI" id="CHEBI:57540"/>
        <dbReference type="ChEBI" id="CHEBI:57853"/>
        <dbReference type="ChEBI" id="CHEBI:57945"/>
        <dbReference type="ChEBI" id="CHEBI:507393"/>
        <dbReference type="EC" id="1.14.13.8"/>
    </reaction>
    <physiologicalReaction direction="left-to-right" evidence="21">
        <dbReference type="Rhea" id="RHEA:74112"/>
    </physiologicalReaction>
</comment>
<evidence type="ECO:0000256" key="4">
    <source>
        <dbReference type="ARBA" id="ARBA00006190"/>
    </source>
</evidence>
<dbReference type="InterPro" id="IPR002257">
    <property type="entry name" value="Flavin_mOase_5"/>
</dbReference>
<evidence type="ECO:0000256" key="1">
    <source>
        <dbReference type="ARBA" id="ARBA00001974"/>
    </source>
</evidence>
<evidence type="ECO:0000256" key="34">
    <source>
        <dbReference type="RuleBase" id="RU361177"/>
    </source>
</evidence>
<reference evidence="39" key="1">
    <citation type="submission" date="2024-02" db="UniProtKB">
        <authorList>
            <consortium name="WormBaseParasite"/>
        </authorList>
    </citation>
    <scope>IDENTIFICATION</scope>
</reference>
<dbReference type="SUPFAM" id="SSF57850">
    <property type="entry name" value="RING/U-box"/>
    <property type="match status" value="2"/>
</dbReference>
<dbReference type="AlphaFoldDB" id="A0AAF5DD01"/>
<comment type="catalytic activity">
    <reaction evidence="33">
        <text>octan-3-one + NADPH + O2 + H(+) = pentyl propanoate + NADP(+) + H2O</text>
        <dbReference type="Rhea" id="RHEA:54840"/>
        <dbReference type="ChEBI" id="CHEBI:15377"/>
        <dbReference type="ChEBI" id="CHEBI:15378"/>
        <dbReference type="ChEBI" id="CHEBI:15379"/>
        <dbReference type="ChEBI" id="CHEBI:57783"/>
        <dbReference type="ChEBI" id="CHEBI:58349"/>
        <dbReference type="ChEBI" id="CHEBI:80946"/>
        <dbReference type="ChEBI" id="CHEBI:87373"/>
    </reaction>
    <physiologicalReaction direction="left-to-right" evidence="33">
        <dbReference type="Rhea" id="RHEA:54841"/>
    </physiologicalReaction>
</comment>
<comment type="catalytic activity">
    <reaction evidence="24">
        <text>sulcatone + NADPH + O2 + H(+) = 4-methylpent-3-en-1-yl acetate + NADP(+) + H2O</text>
        <dbReference type="Rhea" id="RHEA:54864"/>
        <dbReference type="ChEBI" id="CHEBI:15377"/>
        <dbReference type="ChEBI" id="CHEBI:15378"/>
        <dbReference type="ChEBI" id="CHEBI:15379"/>
        <dbReference type="ChEBI" id="CHEBI:16310"/>
        <dbReference type="ChEBI" id="CHEBI:57783"/>
        <dbReference type="ChEBI" id="CHEBI:58349"/>
        <dbReference type="ChEBI" id="CHEBI:138373"/>
    </reaction>
    <physiologicalReaction direction="left-to-right" evidence="24">
        <dbReference type="Rhea" id="RHEA:54865"/>
    </physiologicalReaction>
</comment>
<dbReference type="GO" id="GO:0050661">
    <property type="term" value="F:NADP binding"/>
    <property type="evidence" value="ECO:0007669"/>
    <property type="project" value="InterPro"/>
</dbReference>
<keyword evidence="16 34" id="KW-0503">Monooxygenase</keyword>
<feature type="coiled-coil region" evidence="35">
    <location>
        <begin position="974"/>
        <end position="1026"/>
    </location>
</feature>
<evidence type="ECO:0000256" key="30">
    <source>
        <dbReference type="ARBA" id="ARBA00048989"/>
    </source>
</evidence>
<evidence type="ECO:0000256" key="25">
    <source>
        <dbReference type="ARBA" id="ARBA00047864"/>
    </source>
</evidence>
<evidence type="ECO:0000256" key="7">
    <source>
        <dbReference type="ARBA" id="ARBA00022553"/>
    </source>
</evidence>
<organism evidence="38 39">
    <name type="scientific">Strongyloides stercoralis</name>
    <name type="common">Threadworm</name>
    <dbReference type="NCBI Taxonomy" id="6248"/>
    <lineage>
        <taxon>Eukaryota</taxon>
        <taxon>Metazoa</taxon>
        <taxon>Ecdysozoa</taxon>
        <taxon>Nematoda</taxon>
        <taxon>Chromadorea</taxon>
        <taxon>Rhabditida</taxon>
        <taxon>Tylenchina</taxon>
        <taxon>Panagrolaimomorpha</taxon>
        <taxon>Strongyloidoidea</taxon>
        <taxon>Strongyloididae</taxon>
        <taxon>Strongyloides</taxon>
    </lineage>
</organism>
<evidence type="ECO:0000256" key="16">
    <source>
        <dbReference type="ARBA" id="ARBA00023033"/>
    </source>
</evidence>
<evidence type="ECO:0000256" key="6">
    <source>
        <dbReference type="ARBA" id="ARBA00022481"/>
    </source>
</evidence>
<protein>
    <recommendedName>
        <fullName evidence="34">Flavin-containing monooxygenase</fullName>
        <ecNumber evidence="34">1.-.-.-</ecNumber>
    </recommendedName>
</protein>
<dbReference type="Gene3D" id="3.30.40.10">
    <property type="entry name" value="Zinc/RING finger domain, C3HC4 (zinc finger)"/>
    <property type="match status" value="2"/>
</dbReference>
<feature type="coiled-coil region" evidence="35">
    <location>
        <begin position="71"/>
        <end position="105"/>
    </location>
</feature>
<name>A0AAF5DD01_STRER</name>
<dbReference type="CDD" id="cd16662">
    <property type="entry name" value="RING-Ubox2_NOSIP"/>
    <property type="match status" value="1"/>
</dbReference>
<evidence type="ECO:0000256" key="8">
    <source>
        <dbReference type="ARBA" id="ARBA00022630"/>
    </source>
</evidence>
<keyword evidence="38" id="KW-1185">Reference proteome</keyword>
<comment type="catalytic activity">
    <reaction evidence="23">
        <text>heptan-2-one + NADPH + O2 + H(+) = pentyl acetate + NADP(+) + H2O</text>
        <dbReference type="Rhea" id="RHEA:54836"/>
        <dbReference type="ChEBI" id="CHEBI:5672"/>
        <dbReference type="ChEBI" id="CHEBI:15377"/>
        <dbReference type="ChEBI" id="CHEBI:15378"/>
        <dbReference type="ChEBI" id="CHEBI:15379"/>
        <dbReference type="ChEBI" id="CHEBI:57783"/>
        <dbReference type="ChEBI" id="CHEBI:58349"/>
        <dbReference type="ChEBI" id="CHEBI:87362"/>
    </reaction>
    <physiologicalReaction direction="left-to-right" evidence="23">
        <dbReference type="Rhea" id="RHEA:54837"/>
    </physiologicalReaction>
</comment>
<evidence type="ECO:0000256" key="26">
    <source>
        <dbReference type="ARBA" id="ARBA00047977"/>
    </source>
</evidence>
<comment type="catalytic activity">
    <reaction evidence="31">
        <text>heptan-4-one + NADPH + O2 + H(+) = propyl butanoate + NADP(+) + H2O</text>
        <dbReference type="Rhea" id="RHEA:54852"/>
        <dbReference type="ChEBI" id="CHEBI:15377"/>
        <dbReference type="ChEBI" id="CHEBI:15378"/>
        <dbReference type="ChEBI" id="CHEBI:15379"/>
        <dbReference type="ChEBI" id="CHEBI:57783"/>
        <dbReference type="ChEBI" id="CHEBI:58349"/>
        <dbReference type="ChEBI" id="CHEBI:89484"/>
        <dbReference type="ChEBI" id="CHEBI:89719"/>
    </reaction>
    <physiologicalReaction direction="left-to-right" evidence="31">
        <dbReference type="Rhea" id="RHEA:54853"/>
    </physiologicalReaction>
</comment>
<keyword evidence="9" id="KW-0812">Transmembrane</keyword>
<dbReference type="GO" id="GO:0016174">
    <property type="term" value="F:NAD(P)H oxidase H2O2-forming activity"/>
    <property type="evidence" value="ECO:0007669"/>
    <property type="project" value="UniProtKB-EC"/>
</dbReference>
<evidence type="ECO:0000256" key="35">
    <source>
        <dbReference type="SAM" id="Coils"/>
    </source>
</evidence>
<keyword evidence="35" id="KW-0175">Coiled coil</keyword>
<evidence type="ECO:0000256" key="28">
    <source>
        <dbReference type="ARBA" id="ARBA00048088"/>
    </source>
</evidence>
<evidence type="ECO:0000256" key="21">
    <source>
        <dbReference type="ARBA" id="ARBA00047338"/>
    </source>
</evidence>
<keyword evidence="10" id="KW-0256">Endoplasmic reticulum</keyword>
<feature type="coiled-coil region" evidence="35">
    <location>
        <begin position="874"/>
        <end position="901"/>
    </location>
</feature>
<evidence type="ECO:0000313" key="38">
    <source>
        <dbReference type="Proteomes" id="UP000035681"/>
    </source>
</evidence>
<evidence type="ECO:0000256" key="19">
    <source>
        <dbReference type="ARBA" id="ARBA00045722"/>
    </source>
</evidence>
<dbReference type="InterPro" id="IPR000960">
    <property type="entry name" value="Flavin_mOase"/>
</dbReference>
<comment type="catalytic activity">
    <reaction evidence="32">
        <text>N,N-dimethylaniline + NADPH + O2 + H(+) = N,N-dimethylaniline N-oxide + NADP(+) + H2O</text>
        <dbReference type="Rhea" id="RHEA:24468"/>
        <dbReference type="ChEBI" id="CHEBI:15377"/>
        <dbReference type="ChEBI" id="CHEBI:15378"/>
        <dbReference type="ChEBI" id="CHEBI:15379"/>
        <dbReference type="ChEBI" id="CHEBI:16269"/>
        <dbReference type="ChEBI" id="CHEBI:17735"/>
        <dbReference type="ChEBI" id="CHEBI:57783"/>
        <dbReference type="ChEBI" id="CHEBI:58349"/>
        <dbReference type="EC" id="1.14.13.8"/>
    </reaction>
    <physiologicalReaction direction="left-to-right" evidence="32">
        <dbReference type="Rhea" id="RHEA:24469"/>
    </physiologicalReaction>
</comment>
<dbReference type="SUPFAM" id="SSF51905">
    <property type="entry name" value="FAD/NAD(P)-binding domain"/>
    <property type="match status" value="2"/>
</dbReference>
<proteinExistence type="inferred from homology"/>
<evidence type="ECO:0000256" key="13">
    <source>
        <dbReference type="ARBA" id="ARBA00022857"/>
    </source>
</evidence>
<comment type="similarity">
    <text evidence="5 34">Belongs to the FMO family.</text>
</comment>
<dbReference type="Pfam" id="PF15906">
    <property type="entry name" value="zf-NOSIP"/>
    <property type="match status" value="1"/>
</dbReference>
<dbReference type="GO" id="GO:0004499">
    <property type="term" value="F:N,N-dimethylaniline monooxygenase activity"/>
    <property type="evidence" value="ECO:0007669"/>
    <property type="project" value="InterPro"/>
</dbReference>
<comment type="catalytic activity">
    <reaction evidence="30">
        <text>(2E)-geranial + NADPH + O2 + H(+) = (1E)-2,6-dimethylhepta-1,5-dien-1-yl formate + NADP(+) + H2O</text>
        <dbReference type="Rhea" id="RHEA:54860"/>
        <dbReference type="ChEBI" id="CHEBI:15377"/>
        <dbReference type="ChEBI" id="CHEBI:15378"/>
        <dbReference type="ChEBI" id="CHEBI:15379"/>
        <dbReference type="ChEBI" id="CHEBI:16980"/>
        <dbReference type="ChEBI" id="CHEBI:57783"/>
        <dbReference type="ChEBI" id="CHEBI:58349"/>
        <dbReference type="ChEBI" id="CHEBI:138375"/>
    </reaction>
    <physiologicalReaction direction="left-to-right" evidence="30">
        <dbReference type="Rhea" id="RHEA:54861"/>
    </physiologicalReaction>
</comment>
<dbReference type="GO" id="GO:0006629">
    <property type="term" value="P:lipid metabolic process"/>
    <property type="evidence" value="ECO:0007669"/>
    <property type="project" value="UniProtKB-KW"/>
</dbReference>
<keyword evidence="17" id="KW-0443">Lipid metabolism</keyword>
<comment type="subcellular location">
    <subcellularLocation>
        <location evidence="2">Endoplasmic reticulum membrane</location>
        <topology evidence="2">Single-pass membrane protein</topology>
    </subcellularLocation>
    <subcellularLocation>
        <location evidence="3">Microsome membrane</location>
    </subcellularLocation>
</comment>
<keyword evidence="12" id="KW-0492">Microsome</keyword>
<keyword evidence="11 34" id="KW-0274">FAD</keyword>
<comment type="catalytic activity">
    <reaction evidence="29">
        <text>octan-3-one + NADPH + O2 + H(+) = ethyl hexanoate + NADP(+) + H2O</text>
        <dbReference type="Rhea" id="RHEA:54856"/>
        <dbReference type="ChEBI" id="CHEBI:15377"/>
        <dbReference type="ChEBI" id="CHEBI:15378"/>
        <dbReference type="ChEBI" id="CHEBI:15379"/>
        <dbReference type="ChEBI" id="CHEBI:57783"/>
        <dbReference type="ChEBI" id="CHEBI:58349"/>
        <dbReference type="ChEBI" id="CHEBI:80946"/>
        <dbReference type="ChEBI" id="CHEBI:86055"/>
    </reaction>
    <physiologicalReaction direction="left-to-right" evidence="29">
        <dbReference type="Rhea" id="RHEA:54857"/>
    </physiologicalReaction>
</comment>
<feature type="compositionally biased region" description="Polar residues" evidence="36">
    <location>
        <begin position="123"/>
        <end position="136"/>
    </location>
</feature>
<comment type="function">
    <text evidence="19">Acts as a Baeyer-Villiger monooxygenase on a broad range of substrates. Catalyzes the insertion of an oxygen atom into a carbon-carbon bond adjacent to a carbonyl, which converts ketones to esters. Active on diverse carbonyl compounds, whereas soft nucleophiles are mostly non- or poorly reactive. In contrast with other forms of FMO it is non- or poorly active on 'classical' substrates such as drugs, pesticides, and dietary components containing soft nucleophilic heteroatoms. Able to oxidize drug molecules bearing a carbonyl group on an aliphatic chain, such as nabumetone and pentoxifylline. Also, in the absence of substrates, shows slow but yet significant NADPH oxidase activity. Acts as a positive modulator of cholesterol biosynthesis as well as glucose homeostasis, promoting metabolic aging via pleiotropic effects.</text>
</comment>
<keyword evidence="7" id="KW-0597">Phosphoprotein</keyword>
<evidence type="ECO:0000256" key="27">
    <source>
        <dbReference type="ARBA" id="ARBA00048041"/>
    </source>
</evidence>
<dbReference type="GO" id="GO:0005789">
    <property type="term" value="C:endoplasmic reticulum membrane"/>
    <property type="evidence" value="ECO:0007669"/>
    <property type="project" value="UniProtKB-SubCell"/>
</dbReference>
<comment type="catalytic activity">
    <reaction evidence="26">
        <text>hexan-3-one + NADPH + O2 + H(+) = ethyl butanoate + NADP(+) + H2O</text>
        <dbReference type="Rhea" id="RHEA:54844"/>
        <dbReference type="ChEBI" id="CHEBI:15377"/>
        <dbReference type="ChEBI" id="CHEBI:15378"/>
        <dbReference type="ChEBI" id="CHEBI:15379"/>
        <dbReference type="ChEBI" id="CHEBI:57783"/>
        <dbReference type="ChEBI" id="CHEBI:58349"/>
        <dbReference type="ChEBI" id="CHEBI:88764"/>
        <dbReference type="ChEBI" id="CHEBI:89891"/>
    </reaction>
    <physiologicalReaction direction="left-to-right" evidence="26">
        <dbReference type="Rhea" id="RHEA:54845"/>
    </physiologicalReaction>
</comment>
<evidence type="ECO:0000256" key="18">
    <source>
        <dbReference type="ARBA" id="ARBA00023136"/>
    </source>
</evidence>
<dbReference type="WBParaSite" id="TCONS_00010453.p1">
    <property type="protein sequence ID" value="TCONS_00010453.p1"/>
    <property type="gene ID" value="XLOC_003586"/>
</dbReference>
<dbReference type="Proteomes" id="UP000035681">
    <property type="component" value="Unplaced"/>
</dbReference>
<evidence type="ECO:0000256" key="17">
    <source>
        <dbReference type="ARBA" id="ARBA00023098"/>
    </source>
</evidence>
<dbReference type="GO" id="GO:0050660">
    <property type="term" value="F:flavin adenine dinucleotide binding"/>
    <property type="evidence" value="ECO:0007669"/>
    <property type="project" value="InterPro"/>
</dbReference>
<evidence type="ECO:0000256" key="20">
    <source>
        <dbReference type="ARBA" id="ARBA00045957"/>
    </source>
</evidence>
<dbReference type="InterPro" id="IPR013083">
    <property type="entry name" value="Znf_RING/FYVE/PHD"/>
</dbReference>
<dbReference type="Pfam" id="PF03357">
    <property type="entry name" value="Snf7"/>
    <property type="match status" value="1"/>
</dbReference>
<evidence type="ECO:0000256" key="14">
    <source>
        <dbReference type="ARBA" id="ARBA00022989"/>
    </source>
</evidence>
<evidence type="ECO:0000259" key="37">
    <source>
        <dbReference type="Pfam" id="PF15906"/>
    </source>
</evidence>